<dbReference type="RefSeq" id="XP_004334151.1">
    <property type="nucleotide sequence ID" value="XM_004334103.1"/>
</dbReference>
<keyword evidence="2" id="KW-1133">Transmembrane helix</keyword>
<evidence type="ECO:0000313" key="3">
    <source>
        <dbReference type="EMBL" id="ELR12138.1"/>
    </source>
</evidence>
<dbReference type="PANTHER" id="PTHR38736">
    <property type="entry name" value="TRANSMEMBRANE PROTEIN-RELATED"/>
    <property type="match status" value="1"/>
</dbReference>
<dbReference type="KEGG" id="acan:ACA1_140220"/>
<evidence type="ECO:0000256" key="2">
    <source>
        <dbReference type="SAM" id="Phobius"/>
    </source>
</evidence>
<feature type="transmembrane region" description="Helical" evidence="2">
    <location>
        <begin position="146"/>
        <end position="169"/>
    </location>
</feature>
<organism evidence="3 4">
    <name type="scientific">Acanthamoeba castellanii (strain ATCC 30010 / Neff)</name>
    <dbReference type="NCBI Taxonomy" id="1257118"/>
    <lineage>
        <taxon>Eukaryota</taxon>
        <taxon>Amoebozoa</taxon>
        <taxon>Discosea</taxon>
        <taxon>Longamoebia</taxon>
        <taxon>Centramoebida</taxon>
        <taxon>Acanthamoebidae</taxon>
        <taxon>Acanthamoeba</taxon>
    </lineage>
</organism>
<feature type="region of interest" description="Disordered" evidence="1">
    <location>
        <begin position="78"/>
        <end position="102"/>
    </location>
</feature>
<feature type="compositionally biased region" description="Low complexity" evidence="1">
    <location>
        <begin position="78"/>
        <end position="91"/>
    </location>
</feature>
<proteinExistence type="predicted"/>
<gene>
    <name evidence="3" type="ORF">ACA1_140220</name>
</gene>
<sequence length="302" mass="32894">MSSSQLPGFITRQSIVVVVLFLALLFFILALALPWYKITETNVPYPTWDGNTTATVVSTFYWTGVTLTINSTNATVISPSPSAAPSTDPSPSSSPSPSPQASNSSAAVAAAAVETSSTTSSTTTTRKMPWSDFPTDAVEAKLLTSLALLVAAVGLDLVLLGPVLFARTFLNRRFGHKATKWALLCVSLAMIICAFLAWFLFFGLCESFALDESFCPDEAYLGLSVFDEEKYWCTTFIGDRSNIGRFHTDFKWGPLSGWWMALVGAIVSVVASFCLFLLKPPAMEELGHKRPLLHDNDYVSYH</sequence>
<dbReference type="EMBL" id="KB008128">
    <property type="protein sequence ID" value="ELR12138.1"/>
    <property type="molecule type" value="Genomic_DNA"/>
</dbReference>
<dbReference type="PANTHER" id="PTHR38736:SF3">
    <property type="entry name" value="TRANSMEMBRANE PROTEIN"/>
    <property type="match status" value="1"/>
</dbReference>
<keyword evidence="2" id="KW-0472">Membrane</keyword>
<evidence type="ECO:0000313" key="4">
    <source>
        <dbReference type="Proteomes" id="UP000011083"/>
    </source>
</evidence>
<keyword evidence="4" id="KW-1185">Reference proteome</keyword>
<dbReference type="VEuPathDB" id="AmoebaDB:ACA1_140220"/>
<dbReference type="AlphaFoldDB" id="L8GHD1"/>
<evidence type="ECO:0000256" key="1">
    <source>
        <dbReference type="SAM" id="MobiDB-lite"/>
    </source>
</evidence>
<dbReference type="Proteomes" id="UP000011083">
    <property type="component" value="Unassembled WGS sequence"/>
</dbReference>
<feature type="transmembrane region" description="Helical" evidence="2">
    <location>
        <begin position="15"/>
        <end position="36"/>
    </location>
</feature>
<feature type="transmembrane region" description="Helical" evidence="2">
    <location>
        <begin position="181"/>
        <end position="204"/>
    </location>
</feature>
<name>L8GHD1_ACACF</name>
<keyword evidence="2" id="KW-0812">Transmembrane</keyword>
<accession>L8GHD1</accession>
<reference evidence="3 4" key="1">
    <citation type="journal article" date="2013" name="Genome Biol.">
        <title>Genome of Acanthamoeba castellanii highlights extensive lateral gene transfer and early evolution of tyrosine kinase signaling.</title>
        <authorList>
            <person name="Clarke M."/>
            <person name="Lohan A.J."/>
            <person name="Liu B."/>
            <person name="Lagkouvardos I."/>
            <person name="Roy S."/>
            <person name="Zafar N."/>
            <person name="Bertelli C."/>
            <person name="Schilde C."/>
            <person name="Kianianmomeni A."/>
            <person name="Burglin T.R."/>
            <person name="Frech C."/>
            <person name="Turcotte B."/>
            <person name="Kopec K.O."/>
            <person name="Synnott J.M."/>
            <person name="Choo C."/>
            <person name="Paponov I."/>
            <person name="Finkler A."/>
            <person name="Soon Heng Tan C."/>
            <person name="Hutchins A.P."/>
            <person name="Weinmeier T."/>
            <person name="Rattei T."/>
            <person name="Chu J.S."/>
            <person name="Gimenez G."/>
            <person name="Irimia M."/>
            <person name="Rigden D.J."/>
            <person name="Fitzpatrick D.A."/>
            <person name="Lorenzo-Morales J."/>
            <person name="Bateman A."/>
            <person name="Chiu C.H."/>
            <person name="Tang P."/>
            <person name="Hegemann P."/>
            <person name="Fromm H."/>
            <person name="Raoult D."/>
            <person name="Greub G."/>
            <person name="Miranda-Saavedra D."/>
            <person name="Chen N."/>
            <person name="Nash P."/>
            <person name="Ginger M.L."/>
            <person name="Horn M."/>
            <person name="Schaap P."/>
            <person name="Caler L."/>
            <person name="Loftus B."/>
        </authorList>
    </citation>
    <scope>NUCLEOTIDE SEQUENCE [LARGE SCALE GENOMIC DNA]</scope>
    <source>
        <strain evidence="3 4">Neff</strain>
    </source>
</reference>
<protein>
    <submittedName>
        <fullName evidence="3">Uncharacterized protein</fullName>
    </submittedName>
</protein>
<dbReference type="GeneID" id="14912646"/>
<feature type="transmembrane region" description="Helical" evidence="2">
    <location>
        <begin position="258"/>
        <end position="278"/>
    </location>
</feature>